<keyword evidence="1" id="KW-1133">Transmembrane helix</keyword>
<proteinExistence type="predicted"/>
<keyword evidence="4" id="KW-1185">Reference proteome</keyword>
<dbReference type="Gene3D" id="3.40.50.620">
    <property type="entry name" value="HUPs"/>
    <property type="match status" value="1"/>
</dbReference>
<gene>
    <name evidence="3" type="ORF">GCM10009640_02270</name>
</gene>
<dbReference type="InterPro" id="IPR051599">
    <property type="entry name" value="Cell_Envelope_Assoc"/>
</dbReference>
<feature type="transmembrane region" description="Helical" evidence="1">
    <location>
        <begin position="12"/>
        <end position="31"/>
    </location>
</feature>
<accession>A0ABN1YP38</accession>
<dbReference type="Pfam" id="PF02698">
    <property type="entry name" value="DUF218"/>
    <property type="match status" value="1"/>
</dbReference>
<organism evidence="3 4">
    <name type="scientific">Agrococcus citreus</name>
    <dbReference type="NCBI Taxonomy" id="84643"/>
    <lineage>
        <taxon>Bacteria</taxon>
        <taxon>Bacillati</taxon>
        <taxon>Actinomycetota</taxon>
        <taxon>Actinomycetes</taxon>
        <taxon>Micrococcales</taxon>
        <taxon>Microbacteriaceae</taxon>
        <taxon>Agrococcus</taxon>
    </lineage>
</organism>
<reference evidence="3 4" key="1">
    <citation type="journal article" date="2019" name="Int. J. Syst. Evol. Microbiol.">
        <title>The Global Catalogue of Microorganisms (GCM) 10K type strain sequencing project: providing services to taxonomists for standard genome sequencing and annotation.</title>
        <authorList>
            <consortium name="The Broad Institute Genomics Platform"/>
            <consortium name="The Broad Institute Genome Sequencing Center for Infectious Disease"/>
            <person name="Wu L."/>
            <person name="Ma J."/>
        </authorList>
    </citation>
    <scope>NUCLEOTIDE SEQUENCE [LARGE SCALE GENOMIC DNA]</scope>
    <source>
        <strain evidence="3 4">JCM 12398</strain>
    </source>
</reference>
<feature type="domain" description="DUF218" evidence="2">
    <location>
        <begin position="154"/>
        <end position="292"/>
    </location>
</feature>
<feature type="transmembrane region" description="Helical" evidence="1">
    <location>
        <begin position="115"/>
        <end position="140"/>
    </location>
</feature>
<protein>
    <recommendedName>
        <fullName evidence="2">DUF218 domain-containing protein</fullName>
    </recommendedName>
</protein>
<comment type="caution">
    <text evidence="3">The sequence shown here is derived from an EMBL/GenBank/DDBJ whole genome shotgun (WGS) entry which is preliminary data.</text>
</comment>
<dbReference type="EMBL" id="BAAAKK010000001">
    <property type="protein sequence ID" value="GAA1417726.1"/>
    <property type="molecule type" value="Genomic_DNA"/>
</dbReference>
<dbReference type="PANTHER" id="PTHR30336:SF4">
    <property type="entry name" value="ENVELOPE BIOGENESIS FACTOR ELYC"/>
    <property type="match status" value="1"/>
</dbReference>
<keyword evidence="1" id="KW-0472">Membrane</keyword>
<sequence>MLSVGMTGRMRVLASALWATMLVATGTVLLARVLRPAVAGWLDMPFEQGGWAGLVAAATVATAVLGGASLWHALMLPRLVRVRHVDWLIAALGAGIALLAVAIVVAAAIDPALARAALLLALPLWIAGLGVGVLALAMLLHARLAQRAPVPATVLILGAGLRGRDVGPLLRRRVERGAQVWCAALEHQPDARIVVSGGQGADEVRTEASAMAEHLERQLGVPASVIDLEEASTTTRENLRLSRPLVRAPLAVVTSEYHAYRTAGLLAEAGMQGTVVGAWTRPSYRPGAIVREALAIAADLRWWCLGAALALEALAVWALLSTS</sequence>
<dbReference type="InterPro" id="IPR003848">
    <property type="entry name" value="DUF218"/>
</dbReference>
<dbReference type="CDD" id="cd06259">
    <property type="entry name" value="YdcF-like"/>
    <property type="match status" value="1"/>
</dbReference>
<name>A0ABN1YP38_9MICO</name>
<dbReference type="Proteomes" id="UP001501266">
    <property type="component" value="Unassembled WGS sequence"/>
</dbReference>
<evidence type="ECO:0000256" key="1">
    <source>
        <dbReference type="SAM" id="Phobius"/>
    </source>
</evidence>
<feature type="transmembrane region" description="Helical" evidence="1">
    <location>
        <begin position="300"/>
        <end position="320"/>
    </location>
</feature>
<feature type="transmembrane region" description="Helical" evidence="1">
    <location>
        <begin position="51"/>
        <end position="75"/>
    </location>
</feature>
<keyword evidence="1" id="KW-0812">Transmembrane</keyword>
<feature type="transmembrane region" description="Helical" evidence="1">
    <location>
        <begin position="87"/>
        <end position="109"/>
    </location>
</feature>
<dbReference type="PANTHER" id="PTHR30336">
    <property type="entry name" value="INNER MEMBRANE PROTEIN, PROBABLE PERMEASE"/>
    <property type="match status" value="1"/>
</dbReference>
<evidence type="ECO:0000259" key="2">
    <source>
        <dbReference type="Pfam" id="PF02698"/>
    </source>
</evidence>
<evidence type="ECO:0000313" key="4">
    <source>
        <dbReference type="Proteomes" id="UP001501266"/>
    </source>
</evidence>
<evidence type="ECO:0000313" key="3">
    <source>
        <dbReference type="EMBL" id="GAA1417726.1"/>
    </source>
</evidence>
<dbReference type="InterPro" id="IPR014729">
    <property type="entry name" value="Rossmann-like_a/b/a_fold"/>
</dbReference>